<evidence type="ECO:0000313" key="5">
    <source>
        <dbReference type="EMBL" id="KAG2225473.1"/>
    </source>
</evidence>
<dbReference type="GO" id="GO:0006281">
    <property type="term" value="P:DNA repair"/>
    <property type="evidence" value="ECO:0007669"/>
    <property type="project" value="UniProtKB-KW"/>
</dbReference>
<keyword evidence="6" id="KW-1185">Reference proteome</keyword>
<keyword evidence="1" id="KW-0067">ATP-binding</keyword>
<protein>
    <recommendedName>
        <fullName evidence="1">ATP-dependent DNA helicase</fullName>
        <ecNumber evidence="1">5.6.2.3</ecNumber>
    </recommendedName>
</protein>
<feature type="domain" description="DNA helicase Pif1-like DEAD-box helicase" evidence="2">
    <location>
        <begin position="975"/>
        <end position="1149"/>
    </location>
</feature>
<comment type="caution">
    <text evidence="5">The sequence shown here is derived from an EMBL/GenBank/DDBJ whole genome shotgun (WGS) entry which is preliminary data.</text>
</comment>
<keyword evidence="1" id="KW-0347">Helicase</keyword>
<keyword evidence="1" id="KW-0233">DNA recombination</keyword>
<dbReference type="Pfam" id="PF14214">
    <property type="entry name" value="Helitron_like_N"/>
    <property type="match status" value="1"/>
</dbReference>
<comment type="cofactor">
    <cofactor evidence="1">
        <name>Mg(2+)</name>
        <dbReference type="ChEBI" id="CHEBI:18420"/>
    </cofactor>
</comment>
<dbReference type="GO" id="GO:0043139">
    <property type="term" value="F:5'-3' DNA helicase activity"/>
    <property type="evidence" value="ECO:0007669"/>
    <property type="project" value="UniProtKB-EC"/>
</dbReference>
<accession>A0A8H7VQW7</accession>
<keyword evidence="1" id="KW-0234">DNA repair</keyword>
<evidence type="ECO:0000313" key="6">
    <source>
        <dbReference type="Proteomes" id="UP000646827"/>
    </source>
</evidence>
<dbReference type="InterPro" id="IPR010285">
    <property type="entry name" value="DNA_helicase_pif1-like_DEAD"/>
</dbReference>
<dbReference type="InterPro" id="IPR025476">
    <property type="entry name" value="Helitron_helicase-like"/>
</dbReference>
<evidence type="ECO:0000259" key="4">
    <source>
        <dbReference type="Pfam" id="PF21530"/>
    </source>
</evidence>
<evidence type="ECO:0000259" key="3">
    <source>
        <dbReference type="Pfam" id="PF14214"/>
    </source>
</evidence>
<dbReference type="InterPro" id="IPR027417">
    <property type="entry name" value="P-loop_NTPase"/>
</dbReference>
<dbReference type="Proteomes" id="UP000646827">
    <property type="component" value="Unassembled WGS sequence"/>
</dbReference>
<evidence type="ECO:0000259" key="2">
    <source>
        <dbReference type="Pfam" id="PF05970"/>
    </source>
</evidence>
<dbReference type="EC" id="5.6.2.3" evidence="1"/>
<dbReference type="Gene3D" id="3.40.50.300">
    <property type="entry name" value="P-loop containing nucleotide triphosphate hydrolases"/>
    <property type="match status" value="1"/>
</dbReference>
<reference evidence="5 6" key="1">
    <citation type="submission" date="2020-12" db="EMBL/GenBank/DDBJ databases">
        <title>Metabolic potential, ecology and presence of endohyphal bacteria is reflected in genomic diversity of Mucoromycotina.</title>
        <authorList>
            <person name="Muszewska A."/>
            <person name="Okrasinska A."/>
            <person name="Steczkiewicz K."/>
            <person name="Drgas O."/>
            <person name="Orlowska M."/>
            <person name="Perlinska-Lenart U."/>
            <person name="Aleksandrzak-Piekarczyk T."/>
            <person name="Szatraj K."/>
            <person name="Zielenkiewicz U."/>
            <person name="Pilsyk S."/>
            <person name="Malc E."/>
            <person name="Mieczkowski P."/>
            <person name="Kruszewska J.S."/>
            <person name="Biernat P."/>
            <person name="Pawlowska J."/>
        </authorList>
    </citation>
    <scope>NUCLEOTIDE SEQUENCE [LARGE SCALE GENOMIC DNA]</scope>
    <source>
        <strain evidence="5 6">CBS 142.35</strain>
    </source>
</reference>
<gene>
    <name evidence="5" type="ORF">INT45_010300</name>
</gene>
<organism evidence="5 6">
    <name type="scientific">Circinella minor</name>
    <dbReference type="NCBI Taxonomy" id="1195481"/>
    <lineage>
        <taxon>Eukaryota</taxon>
        <taxon>Fungi</taxon>
        <taxon>Fungi incertae sedis</taxon>
        <taxon>Mucoromycota</taxon>
        <taxon>Mucoromycotina</taxon>
        <taxon>Mucoromycetes</taxon>
        <taxon>Mucorales</taxon>
        <taxon>Lichtheimiaceae</taxon>
        <taxon>Circinella</taxon>
    </lineage>
</organism>
<dbReference type="EMBL" id="JAEPRB010000027">
    <property type="protein sequence ID" value="KAG2225473.1"/>
    <property type="molecule type" value="Genomic_DNA"/>
</dbReference>
<comment type="catalytic activity">
    <reaction evidence="1">
        <text>ATP + H2O = ADP + phosphate + H(+)</text>
        <dbReference type="Rhea" id="RHEA:13065"/>
        <dbReference type="ChEBI" id="CHEBI:15377"/>
        <dbReference type="ChEBI" id="CHEBI:15378"/>
        <dbReference type="ChEBI" id="CHEBI:30616"/>
        <dbReference type="ChEBI" id="CHEBI:43474"/>
        <dbReference type="ChEBI" id="CHEBI:456216"/>
        <dbReference type="EC" id="5.6.2.3"/>
    </reaction>
</comment>
<feature type="domain" description="Helitron helicase-like" evidence="3">
    <location>
        <begin position="347"/>
        <end position="489"/>
    </location>
</feature>
<proteinExistence type="inferred from homology"/>
<comment type="similarity">
    <text evidence="1">Belongs to the helicase family.</text>
</comment>
<dbReference type="Pfam" id="PF05970">
    <property type="entry name" value="PIF1"/>
    <property type="match status" value="1"/>
</dbReference>
<dbReference type="OrthoDB" id="3366231at2759"/>
<keyword evidence="1" id="KW-0227">DNA damage</keyword>
<dbReference type="GO" id="GO:0006310">
    <property type="term" value="P:DNA recombination"/>
    <property type="evidence" value="ECO:0007669"/>
    <property type="project" value="UniProtKB-KW"/>
</dbReference>
<sequence length="1407" mass="159734">MRQRNENEEPHVNVTRAVPVCASCGQEGHSRSTHRSCPNYHSNNNDDNNIIQENLRLHNIGRISNNDILPRHSLGLMNVECNSCHATLFIQERTSRSSLRNPTFNLCCQEGAVELPQLNPTPPEVFRLLHGTDAAAINFRTNICAYNNALSFTSLGVNIDETVANSRGGAYNFRIHGNVYHRIGSLLPAEDHRPAFAQIYVHDPATETANRQAVSNAQLNNTTLETLQALMHRLNPFVRSFQNMAQIARNQGVDNVRMVIRSENTPDRRRYNAPTTEEVGIIIVDNHDENIGNRDIVLRTRSDQLERISEMHRFYDALQYVLIFPQGDEGWTINSRIGIRNITVMEWYKYRLMVRVNNNDNATNYLHCFGRLFQQFIVDMYAKLESNRLGFIRHNQERLRSDLYRSVADAMNVGDNNLEALGRRVILPSSFIGSPRHMQQLYQDAMSIVRRLGKPDLFVTFTCNPNWPEVQSSLLPGQCAPDRPDNNTRFSIETKATYELSDKGYGLGKNKPVTSADSDNIVSAQLPDAERYPDARATVERHMMHGPCGLLNHRSPCMVDGRCSKRYPKEFHEETEMNEDGYPVYRRPNNQDYVVKPGNIRLDNRWVVPHNVYLCTKYDDHINVEICTSIHSIKYVYKYVYKGHDRASARVVQQQGANSDDDQTFDEINTFLDARYVSASEGCWRIFSFSLHNEYPAHRQLAVHLQDEQLVYFNEGETATEVIQGRAHETTLTAWFEYSRQHPNDTALQNTLYISFPEDYVFVDRTRSWKIRERGHGSTIGRIYAVSPREVEKYHLRLLLYHVPGGKSFVDMRTIDRGTENAEILPTFQAAARRRGLITGQQEWSDCLDQANTYQQPYALRRLFAVILVFCHPDNPYNLWLSHRDSMTEDFLHAAREEQNDQSLQFSDLLYNRALLDIESVMVNLSGSLRDFDGFVIQEVANEPNAVDNNEPAIIGEHHRLAAQLALQPQQQFHFNEDQQLIFDVIISSLEAPQDQPKLCFVDGPGRTGKTYLFNSILEHVRRAGHIALAVATSGTAALLLDGGRTAHSTFKVPLEVHRTSMCNFTPGSATVRLITMASIIVWDEASMISHDLIETVNRSIQDIMRIVNPDLEHVPFGGKTVVFGGDFRQVLPVIPNAERPQIVAQSANTADANELHGFAEYLLRIGNGTEPLALDTEDRVQIPTQMLMPRYNTYDLIAAVFGNLHLPTVNREFLTNRAILTPKNKDVSILNSLILDQFPGDASEFKSADAVDDPEDQIRYPNELLNSLDPSDLPPHNLKLKVGCPIMLLRNLDTANGLCNGTRLIVRSWRQYVLEAEIATGRQAGTIVLIPRITLTPSQTQSPIIFKRTQFPVRLAFSMTINKAQGQTFNNVGLYVLTRTSVCPRASLCCYVSGSNTNQYKNYAKS</sequence>
<keyword evidence="1" id="KW-0547">Nucleotide-binding</keyword>
<feature type="domain" description="DNA helicase Pif1-like 2B" evidence="4">
    <location>
        <begin position="1264"/>
        <end position="1307"/>
    </location>
</feature>
<dbReference type="GO" id="GO:0016787">
    <property type="term" value="F:hydrolase activity"/>
    <property type="evidence" value="ECO:0007669"/>
    <property type="project" value="UniProtKB-KW"/>
</dbReference>
<dbReference type="Pfam" id="PF21530">
    <property type="entry name" value="Pif1_2B_dom"/>
    <property type="match status" value="1"/>
</dbReference>
<dbReference type="GO" id="GO:0000723">
    <property type="term" value="P:telomere maintenance"/>
    <property type="evidence" value="ECO:0007669"/>
    <property type="project" value="InterPro"/>
</dbReference>
<dbReference type="SUPFAM" id="SSF52540">
    <property type="entry name" value="P-loop containing nucleoside triphosphate hydrolases"/>
    <property type="match status" value="2"/>
</dbReference>
<evidence type="ECO:0000256" key="1">
    <source>
        <dbReference type="RuleBase" id="RU363044"/>
    </source>
</evidence>
<dbReference type="PANTHER" id="PTHR10492:SF57">
    <property type="entry name" value="ATP-DEPENDENT DNA HELICASE"/>
    <property type="match status" value="1"/>
</dbReference>
<keyword evidence="1" id="KW-0378">Hydrolase</keyword>
<dbReference type="PANTHER" id="PTHR10492">
    <property type="match status" value="1"/>
</dbReference>
<name>A0A8H7VQW7_9FUNG</name>
<dbReference type="InterPro" id="IPR049163">
    <property type="entry name" value="Pif1-like_2B_dom"/>
</dbReference>
<dbReference type="GO" id="GO:0005524">
    <property type="term" value="F:ATP binding"/>
    <property type="evidence" value="ECO:0007669"/>
    <property type="project" value="UniProtKB-KW"/>
</dbReference>